<evidence type="ECO:0000256" key="16">
    <source>
        <dbReference type="SAM" id="MobiDB-lite"/>
    </source>
</evidence>
<evidence type="ECO:0000256" key="2">
    <source>
        <dbReference type="ARBA" id="ARBA00004496"/>
    </source>
</evidence>
<dbReference type="FunFam" id="2.40.30.10:FF:000013">
    <property type="entry name" value="eukaryotic translation initiation factor 5B"/>
    <property type="match status" value="1"/>
</dbReference>
<dbReference type="Pfam" id="PF00009">
    <property type="entry name" value="GTP_EFTU"/>
    <property type="match status" value="1"/>
</dbReference>
<keyword evidence="8" id="KW-0479">Metal-binding</keyword>
<keyword evidence="19" id="KW-1185">Reference proteome</keyword>
<feature type="compositionally biased region" description="Basic residues" evidence="16">
    <location>
        <begin position="73"/>
        <end position="85"/>
    </location>
</feature>
<dbReference type="InterPro" id="IPR015760">
    <property type="entry name" value="TIF_IF2"/>
</dbReference>
<dbReference type="PANTHER" id="PTHR43381:SF4">
    <property type="entry name" value="EUKARYOTIC TRANSLATION INITIATION FACTOR 5B"/>
    <property type="match status" value="1"/>
</dbReference>
<feature type="domain" description="Tr-type G" evidence="17">
    <location>
        <begin position="540"/>
        <end position="757"/>
    </location>
</feature>
<dbReference type="CDD" id="cd01887">
    <property type="entry name" value="IF2_eIF5B"/>
    <property type="match status" value="1"/>
</dbReference>
<keyword evidence="11" id="KW-0648">Protein biosynthesis</keyword>
<dbReference type="Gene3D" id="3.40.50.300">
    <property type="entry name" value="P-loop containing nucleotide triphosphate hydrolases"/>
    <property type="match status" value="1"/>
</dbReference>
<dbReference type="InterPro" id="IPR036925">
    <property type="entry name" value="TIF_IF2_dom3_sf"/>
</dbReference>
<evidence type="ECO:0000256" key="5">
    <source>
        <dbReference type="ARBA" id="ARBA00013824"/>
    </source>
</evidence>
<dbReference type="SUPFAM" id="SSF50447">
    <property type="entry name" value="Translation proteins"/>
    <property type="match status" value="1"/>
</dbReference>
<comment type="function">
    <text evidence="14">Plays a role in translation initiation. Ribosome-dependent GTPase that promotes the joining of the 60S ribosomal subunit to the pre-initiation complex to form the 80S initiation complex with the initiator methionine-tRNA in the P-site base paired to the start codon. Together with eIF1A (EIF1AX), actively orients the initiator methionine-tRNA in a conformation that allows 60S ribosomal subunit joining to form the 80S initiation complex. Is released after formation of the 80S initiation complex. Its GTPase activity is not essential for ribosomal subunits joining, but GTP hydrolysis is needed for eIF1A (EIF1AX) ejection quickly followed by EIF5B release to form elongation-competent ribosomes. In contrast to its procaryotic homolog, does not promote recruitment of Met-rRNA to the small ribosomal subunit.</text>
</comment>
<dbReference type="PANTHER" id="PTHR43381">
    <property type="entry name" value="TRANSLATION INITIATION FACTOR IF-2-RELATED"/>
    <property type="match status" value="1"/>
</dbReference>
<keyword evidence="12" id="KW-0342">GTP-binding</keyword>
<dbReference type="PROSITE" id="PS51722">
    <property type="entry name" value="G_TR_2"/>
    <property type="match status" value="1"/>
</dbReference>
<dbReference type="GO" id="GO:0005525">
    <property type="term" value="F:GTP binding"/>
    <property type="evidence" value="ECO:0007669"/>
    <property type="project" value="UniProtKB-KW"/>
</dbReference>
<feature type="compositionally biased region" description="Acidic residues" evidence="16">
    <location>
        <begin position="487"/>
        <end position="513"/>
    </location>
</feature>
<dbReference type="FunFam" id="2.40.30.10:FF:000026">
    <property type="entry name" value="Eukaryotic translation initiation factor 5B"/>
    <property type="match status" value="1"/>
</dbReference>
<dbReference type="InterPro" id="IPR027417">
    <property type="entry name" value="P-loop_NTPase"/>
</dbReference>
<name>A0AAD9PDT1_RIDPI</name>
<evidence type="ECO:0000256" key="12">
    <source>
        <dbReference type="ARBA" id="ARBA00023134"/>
    </source>
</evidence>
<evidence type="ECO:0000256" key="7">
    <source>
        <dbReference type="ARBA" id="ARBA00022540"/>
    </source>
</evidence>
<evidence type="ECO:0000256" key="15">
    <source>
        <dbReference type="ARBA" id="ARBA00061781"/>
    </source>
</evidence>
<feature type="compositionally biased region" description="Acidic residues" evidence="16">
    <location>
        <begin position="1"/>
        <end position="16"/>
    </location>
</feature>
<dbReference type="FunFam" id="3.40.50.10050:FF:000002">
    <property type="entry name" value="Eukaryotic translation initiation factor 5B"/>
    <property type="match status" value="1"/>
</dbReference>
<evidence type="ECO:0000256" key="3">
    <source>
        <dbReference type="ARBA" id="ARBA00007733"/>
    </source>
</evidence>
<evidence type="ECO:0000259" key="17">
    <source>
        <dbReference type="PROSITE" id="PS51722"/>
    </source>
</evidence>
<dbReference type="InterPro" id="IPR029459">
    <property type="entry name" value="EFTU-type"/>
</dbReference>
<feature type="compositionally biased region" description="Basic and acidic residues" evidence="16">
    <location>
        <begin position="277"/>
        <end position="347"/>
    </location>
</feature>
<keyword evidence="10" id="KW-0378">Hydrolase</keyword>
<dbReference type="Gene3D" id="2.40.30.10">
    <property type="entry name" value="Translation factors"/>
    <property type="match status" value="2"/>
</dbReference>
<evidence type="ECO:0000256" key="1">
    <source>
        <dbReference type="ARBA" id="ARBA00001944"/>
    </source>
</evidence>
<keyword evidence="6" id="KW-0963">Cytoplasm</keyword>
<dbReference type="EC" id="3.6.5.3" evidence="4"/>
<comment type="caution">
    <text evidence="18">The sequence shown here is derived from an EMBL/GenBank/DDBJ whole genome shotgun (WGS) entry which is preliminary data.</text>
</comment>
<dbReference type="FunFam" id="3.40.50.300:FF:000112">
    <property type="entry name" value="Eukaryotic translation initiation factor 5B"/>
    <property type="match status" value="1"/>
</dbReference>
<accession>A0AAD9PDT1</accession>
<feature type="compositionally biased region" description="Polar residues" evidence="16">
    <location>
        <begin position="384"/>
        <end position="398"/>
    </location>
</feature>
<dbReference type="Pfam" id="PF14578">
    <property type="entry name" value="GTP_EFTU_D4"/>
    <property type="match status" value="1"/>
</dbReference>
<evidence type="ECO:0000256" key="6">
    <source>
        <dbReference type="ARBA" id="ARBA00022490"/>
    </source>
</evidence>
<feature type="compositionally biased region" description="Basic and acidic residues" evidence="16">
    <location>
        <begin position="188"/>
        <end position="208"/>
    </location>
</feature>
<evidence type="ECO:0000256" key="9">
    <source>
        <dbReference type="ARBA" id="ARBA00022741"/>
    </source>
</evidence>
<dbReference type="NCBIfam" id="NF003078">
    <property type="entry name" value="PRK04004.1"/>
    <property type="match status" value="1"/>
</dbReference>
<dbReference type="InterPro" id="IPR000795">
    <property type="entry name" value="T_Tr_GTP-bd_dom"/>
</dbReference>
<feature type="compositionally biased region" description="Basic and acidic residues" evidence="16">
    <location>
        <begin position="424"/>
        <end position="445"/>
    </location>
</feature>
<dbReference type="CDD" id="cd03703">
    <property type="entry name" value="aeIF5B_II"/>
    <property type="match status" value="1"/>
</dbReference>
<gene>
    <name evidence="18" type="ORF">NP493_19g03037</name>
</gene>
<evidence type="ECO:0000256" key="4">
    <source>
        <dbReference type="ARBA" id="ARBA00011986"/>
    </source>
</evidence>
<dbReference type="GO" id="GO:0005739">
    <property type="term" value="C:mitochondrion"/>
    <property type="evidence" value="ECO:0007669"/>
    <property type="project" value="TreeGrafter"/>
</dbReference>
<dbReference type="AlphaFoldDB" id="A0AAD9PDT1"/>
<feature type="compositionally biased region" description="Basic and acidic residues" evidence="16">
    <location>
        <begin position="514"/>
        <end position="536"/>
    </location>
</feature>
<dbReference type="PRINTS" id="PR00315">
    <property type="entry name" value="ELONGATNFCT"/>
</dbReference>
<evidence type="ECO:0000256" key="14">
    <source>
        <dbReference type="ARBA" id="ARBA00053410"/>
    </source>
</evidence>
<comment type="subcellular location">
    <subcellularLocation>
        <location evidence="2">Cytoplasm</location>
    </subcellularLocation>
</comment>
<evidence type="ECO:0000256" key="13">
    <source>
        <dbReference type="ARBA" id="ARBA00032478"/>
    </source>
</evidence>
<dbReference type="GO" id="GO:0003743">
    <property type="term" value="F:translation initiation factor activity"/>
    <property type="evidence" value="ECO:0007669"/>
    <property type="project" value="UniProtKB-KW"/>
</dbReference>
<dbReference type="NCBIfam" id="TIGR00231">
    <property type="entry name" value="small_GTP"/>
    <property type="match status" value="1"/>
</dbReference>
<proteinExistence type="inferred from homology"/>
<dbReference type="EMBL" id="JAODUO010000019">
    <property type="protein sequence ID" value="KAK2192952.1"/>
    <property type="molecule type" value="Genomic_DNA"/>
</dbReference>
<feature type="compositionally biased region" description="Acidic residues" evidence="16">
    <location>
        <begin position="32"/>
        <end position="49"/>
    </location>
</feature>
<dbReference type="Pfam" id="PF11987">
    <property type="entry name" value="IF-2"/>
    <property type="match status" value="1"/>
</dbReference>
<keyword evidence="7" id="KW-0396">Initiation factor</keyword>
<evidence type="ECO:0000313" key="19">
    <source>
        <dbReference type="Proteomes" id="UP001209878"/>
    </source>
</evidence>
<dbReference type="InterPro" id="IPR009000">
    <property type="entry name" value="Transl_B-barrel_sf"/>
</dbReference>
<keyword evidence="9" id="KW-0547">Nucleotide-binding</keyword>
<dbReference type="InterPro" id="IPR023115">
    <property type="entry name" value="TIF_IF2_dom3"/>
</dbReference>
<dbReference type="InterPro" id="IPR005225">
    <property type="entry name" value="Small_GTP-bd"/>
</dbReference>
<evidence type="ECO:0000313" key="18">
    <source>
        <dbReference type="EMBL" id="KAK2192952.1"/>
    </source>
</evidence>
<comment type="similarity">
    <text evidence="3">Belongs to the TRAFAC class translation factor GTPase superfamily. Classic translation factor GTPase family. IF-2 subfamily.</text>
</comment>
<evidence type="ECO:0000256" key="8">
    <source>
        <dbReference type="ARBA" id="ARBA00022723"/>
    </source>
</evidence>
<dbReference type="SUPFAM" id="SSF52540">
    <property type="entry name" value="P-loop containing nucleoside triphosphate hydrolases"/>
    <property type="match status" value="1"/>
</dbReference>
<organism evidence="18 19">
    <name type="scientific">Ridgeia piscesae</name>
    <name type="common">Tubeworm</name>
    <dbReference type="NCBI Taxonomy" id="27915"/>
    <lineage>
        <taxon>Eukaryota</taxon>
        <taxon>Metazoa</taxon>
        <taxon>Spiralia</taxon>
        <taxon>Lophotrochozoa</taxon>
        <taxon>Annelida</taxon>
        <taxon>Polychaeta</taxon>
        <taxon>Sedentaria</taxon>
        <taxon>Canalipalpata</taxon>
        <taxon>Sabellida</taxon>
        <taxon>Siboglinidae</taxon>
        <taxon>Ridgeia</taxon>
    </lineage>
</organism>
<dbReference type="CDD" id="cd16266">
    <property type="entry name" value="IF2_aeIF5B_IV"/>
    <property type="match status" value="1"/>
</dbReference>
<dbReference type="Proteomes" id="UP001209878">
    <property type="component" value="Unassembled WGS sequence"/>
</dbReference>
<evidence type="ECO:0000256" key="10">
    <source>
        <dbReference type="ARBA" id="ARBA00022801"/>
    </source>
</evidence>
<dbReference type="Gene3D" id="3.40.50.10050">
    <property type="entry name" value="Translation initiation factor IF- 2, domain 3"/>
    <property type="match status" value="1"/>
</dbReference>
<evidence type="ECO:0000256" key="11">
    <source>
        <dbReference type="ARBA" id="ARBA00022917"/>
    </source>
</evidence>
<feature type="region of interest" description="Disordered" evidence="16">
    <location>
        <begin position="1"/>
        <end position="536"/>
    </location>
</feature>
<dbReference type="SUPFAM" id="SSF52156">
    <property type="entry name" value="Initiation factor IF2/eIF5b, domain 3"/>
    <property type="match status" value="1"/>
</dbReference>
<feature type="compositionally biased region" description="Basic residues" evidence="16">
    <location>
        <begin position="242"/>
        <end position="252"/>
    </location>
</feature>
<sequence>MEEVEDEEEEEEEEEVVAEKPKMKMGFQMLGDLDDNDSAAEDEENDSEEDEKKKTLVDDDEEEMVKTEETKKVDKKKSKKSKQEKKKAQPEEDDIDAILAQIENTTKPGKKGKGKKTAEPEAASQEPVATPEEGGADVSDDDHQMKEDEEEEEGESTVKTAAQKKKEKRERQKQQRLQKAKTGGQKTVKPEPTKEEKAEVGAAGEDKPVATPEAGEPAPVTSPQEEEEGKKGDGAEEEEDKKKKKDKRKKKKGEKEEEEKTTKKKPPSKMVKAMQEQLRKIQEEEERLKREEEERIRREEEAQREREEKEKVEKERKDREKQKKKERMERLKAEGKFLTPKQKEAQRRAQQMLEAMKAQGLDIPQKVEGEKKKRVVYAKKKKPSQSQDQEPMSPTEQMPSLERVSSVEESSEKAEVVEEEEEVAAPKEEEVQEEVKDSWEDVKDSWEDEAEEGNKEEAVDETDVTDSPVKDTAKVAPTETAPTKEDAGEEDESSSEEEDEETESSSEESEEDESNARQRAEAKIHQRHEEAEKKRSTDVLRAPVVVVLGHVDTGKTKLLDKLRRTNVQDGEAGGITQQIGATNVPYDAIREQTKMCKEFAKQELKIPGMLIIDTPGHESFSNLRSRGSSLCDIAILVVDIMHGLEPQTIESINLLKQRNTPFIVALNKIDRLFQWQSCPHSDVLNAIKKQKPNTKLEFDERLTVVKVQFAEQGLNATLFSENKDIHDYISLVPTSAHSGDGIGNLISLICTYSQKLLAERISYSEELQATAMEVKALPGLGTTVDVILVNGTLHEGDTIILAGTEGPIVTQIRGLLMPKPMREIRVKTNFDHHKEVQAAQGVKIIAKDLEKSLAGLPVYVSHSAEETEIWKEEIANALKDVLASIRLQERGVYVQASTLGSLEALLEFLRTSKIPYCGINIGPVHKRDIMKASVMLEHNDQYAVILAFDVKVEREAQEMADGLGVKIFTADIIYHLFDKFMAYREKLKKQKQDEFKFVAVFPCKVRILPQYIFNSRDPIVVGVVVEAGFVKVGTPLCVPSKEFLYIGRVTSLELNHKPLEKAVKGQEVCIKIEPTSGETPKMFGRHFEHTDMVVSRISRESIDAVKEYFRDEMTKADWQLMVELKKTFEII</sequence>
<dbReference type="GO" id="GO:0046872">
    <property type="term" value="F:metal ion binding"/>
    <property type="evidence" value="ECO:0007669"/>
    <property type="project" value="UniProtKB-KW"/>
</dbReference>
<reference evidence="18" key="1">
    <citation type="journal article" date="2023" name="Mol. Biol. Evol.">
        <title>Third-Generation Sequencing Reveals the Adaptive Role of the Epigenome in Three Deep-Sea Polychaetes.</title>
        <authorList>
            <person name="Perez M."/>
            <person name="Aroh O."/>
            <person name="Sun Y."/>
            <person name="Lan Y."/>
            <person name="Juniper S.K."/>
            <person name="Young C.R."/>
            <person name="Angers B."/>
            <person name="Qian P.Y."/>
        </authorList>
    </citation>
    <scope>NUCLEOTIDE SEQUENCE</scope>
    <source>
        <strain evidence="18">R07B-5</strain>
    </source>
</reference>
<comment type="cofactor">
    <cofactor evidence="1">
        <name>a monovalent cation</name>
        <dbReference type="ChEBI" id="CHEBI:60242"/>
    </cofactor>
</comment>
<feature type="compositionally biased region" description="Basic residues" evidence="16">
    <location>
        <begin position="372"/>
        <end position="383"/>
    </location>
</feature>
<dbReference type="GO" id="GO:0003924">
    <property type="term" value="F:GTPase activity"/>
    <property type="evidence" value="ECO:0007669"/>
    <property type="project" value="InterPro"/>
</dbReference>
<comment type="subunit">
    <text evidence="15">Interacts through its C-terminal domain (CTD) with the CTD of eIF1A (EIF1AX) or with the CTD of EIF5 (mutually exclusive) through a common binding site. Interacts with eIF1A (EIF1AX) from the location of the start codon by the 43S complex until the formation of the 80S complex. Interacts with ANXA5 in a calcium and phospholipid-dependent manner.</text>
</comment>
<protein>
    <recommendedName>
        <fullName evidence="5">Eukaryotic translation initiation factor 5B</fullName>
        <ecNumber evidence="4">3.6.5.3</ecNumber>
    </recommendedName>
    <alternativeName>
        <fullName evidence="13">Translation initiation factor IF-2</fullName>
    </alternativeName>
</protein>